<organism evidence="1 2">
    <name type="scientific">Symbiodinium natans</name>
    <dbReference type="NCBI Taxonomy" id="878477"/>
    <lineage>
        <taxon>Eukaryota</taxon>
        <taxon>Sar</taxon>
        <taxon>Alveolata</taxon>
        <taxon>Dinophyceae</taxon>
        <taxon>Suessiales</taxon>
        <taxon>Symbiodiniaceae</taxon>
        <taxon>Symbiodinium</taxon>
    </lineage>
</organism>
<dbReference type="AlphaFoldDB" id="A0A812LIU8"/>
<gene>
    <name evidence="1" type="ORF">SNAT2548_LOCUS11836</name>
</gene>
<comment type="caution">
    <text evidence="1">The sequence shown here is derived from an EMBL/GenBank/DDBJ whole genome shotgun (WGS) entry which is preliminary data.</text>
</comment>
<dbReference type="EMBL" id="CAJNDS010001112">
    <property type="protein sequence ID" value="CAE7247381.1"/>
    <property type="molecule type" value="Genomic_DNA"/>
</dbReference>
<dbReference type="OrthoDB" id="10546670at2759"/>
<protein>
    <submittedName>
        <fullName evidence="1">Uncharacterized protein</fullName>
    </submittedName>
</protein>
<keyword evidence="2" id="KW-1185">Reference proteome</keyword>
<dbReference type="Proteomes" id="UP000604046">
    <property type="component" value="Unassembled WGS sequence"/>
</dbReference>
<proteinExistence type="predicted"/>
<evidence type="ECO:0000313" key="2">
    <source>
        <dbReference type="Proteomes" id="UP000604046"/>
    </source>
</evidence>
<evidence type="ECO:0000313" key="1">
    <source>
        <dbReference type="EMBL" id="CAE7247381.1"/>
    </source>
</evidence>
<reference evidence="1" key="1">
    <citation type="submission" date="2021-02" db="EMBL/GenBank/DDBJ databases">
        <authorList>
            <person name="Dougan E. K."/>
            <person name="Rhodes N."/>
            <person name="Thang M."/>
            <person name="Chan C."/>
        </authorList>
    </citation>
    <scope>NUCLEOTIDE SEQUENCE</scope>
</reference>
<accession>A0A812LIU8</accession>
<sequence>MLHDAVVHKKTRVKRGGKWMWLKPTYVKISTHKLPDGRKLKVKAGAQIIDRAWRFIKDRLKRNQQVKANSSLLASQIRSAQYEYWRRNDDLRECTGDLVKEYMRGFAKRPNK</sequence>
<name>A0A812LIU8_9DINO</name>